<dbReference type="OrthoDB" id="7630100at2"/>
<name>Q11DS5_CHESB</name>
<dbReference type="AlphaFoldDB" id="Q11DS5"/>
<sequence length="255" mass="28071" precursor="true">MTFLRARAVVAALMLAAVTTPLSAALQSYRVQYDASLFGLPVGRATFESRFEGNDFAVAGRFASAGIARIFERTDGTVKVNGRLGKEAARPSLYELEYTEGSKRQITTIRFSGSKVVETRNDPPLKKRGDDWVPLARKHLSGVADPLSALLLPVSGGAAAVCNRTIRLYDGEIRANIVLQPASERERFRRAEVTCQARFVPVSGYRKNHSSITYLRDRSRILVGFTPVARRDLYSPVEATIATKIGTVHIRARAM</sequence>
<protein>
    <recommendedName>
        <fullName evidence="3">DUF3108 domain-containing protein</fullName>
    </recommendedName>
</protein>
<accession>Q11DS5</accession>
<dbReference type="InterPro" id="IPR021457">
    <property type="entry name" value="DUF3108"/>
</dbReference>
<dbReference type="EMBL" id="CP000390">
    <property type="protein sequence ID" value="ABG64450.1"/>
    <property type="molecule type" value="Genomic_DNA"/>
</dbReference>
<gene>
    <name evidence="2" type="ordered locus">Meso_3078</name>
</gene>
<feature type="chain" id="PRO_5004180152" description="DUF3108 domain-containing protein" evidence="1">
    <location>
        <begin position="25"/>
        <end position="255"/>
    </location>
</feature>
<dbReference type="HOGENOM" id="CLU_072063_0_0_5"/>
<dbReference type="Pfam" id="PF11306">
    <property type="entry name" value="DUF3108"/>
    <property type="match status" value="1"/>
</dbReference>
<feature type="signal peptide" evidence="1">
    <location>
        <begin position="1"/>
        <end position="24"/>
    </location>
</feature>
<reference evidence="2" key="1">
    <citation type="submission" date="2006-06" db="EMBL/GenBank/DDBJ databases">
        <title>Complete sequence of chromosome of Chelativorans sp. BNC1.</title>
        <authorList>
            <consortium name="US DOE Joint Genome Institute"/>
            <person name="Copeland A."/>
            <person name="Lucas S."/>
            <person name="Lapidus A."/>
            <person name="Barry K."/>
            <person name="Detter J.C."/>
            <person name="Glavina del Rio T."/>
            <person name="Hammon N."/>
            <person name="Israni S."/>
            <person name="Dalin E."/>
            <person name="Tice H."/>
            <person name="Pitluck S."/>
            <person name="Chertkov O."/>
            <person name="Brettin T."/>
            <person name="Bruce D."/>
            <person name="Han C."/>
            <person name="Tapia R."/>
            <person name="Gilna P."/>
            <person name="Schmutz J."/>
            <person name="Larimer F."/>
            <person name="Land M."/>
            <person name="Hauser L."/>
            <person name="Kyrpides N."/>
            <person name="Mikhailova N."/>
            <person name="Richardson P."/>
        </authorList>
    </citation>
    <scope>NUCLEOTIDE SEQUENCE</scope>
    <source>
        <strain evidence="2">BNC1</strain>
    </source>
</reference>
<organism evidence="2">
    <name type="scientific">Chelativorans sp. (strain BNC1)</name>
    <dbReference type="NCBI Taxonomy" id="266779"/>
    <lineage>
        <taxon>Bacteria</taxon>
        <taxon>Pseudomonadati</taxon>
        <taxon>Pseudomonadota</taxon>
        <taxon>Alphaproteobacteria</taxon>
        <taxon>Hyphomicrobiales</taxon>
        <taxon>Phyllobacteriaceae</taxon>
        <taxon>Chelativorans</taxon>
    </lineage>
</organism>
<dbReference type="STRING" id="266779.Meso_3078"/>
<keyword evidence="1" id="KW-0732">Signal</keyword>
<evidence type="ECO:0000313" key="2">
    <source>
        <dbReference type="EMBL" id="ABG64450.1"/>
    </source>
</evidence>
<dbReference type="KEGG" id="mes:Meso_3078"/>
<dbReference type="eggNOG" id="COG3064">
    <property type="taxonomic scope" value="Bacteria"/>
</dbReference>
<evidence type="ECO:0000256" key="1">
    <source>
        <dbReference type="SAM" id="SignalP"/>
    </source>
</evidence>
<proteinExistence type="predicted"/>
<evidence type="ECO:0008006" key="3">
    <source>
        <dbReference type="Google" id="ProtNLM"/>
    </source>
</evidence>